<dbReference type="InterPro" id="IPR028241">
    <property type="entry name" value="RAVE2/Rogdi"/>
</dbReference>
<dbReference type="AlphaFoldDB" id="A0A7H9I0C5"/>
<proteinExistence type="predicted"/>
<dbReference type="PANTHER" id="PTHR13618:SF1">
    <property type="entry name" value="PROTEIN ROGDI HOMOLOG"/>
    <property type="match status" value="1"/>
</dbReference>
<dbReference type="OrthoDB" id="66510at2759"/>
<name>A0A7H9I0C5_9SACH</name>
<protein>
    <submittedName>
        <fullName evidence="1">Uncharacterized protein</fullName>
    </submittedName>
</protein>
<evidence type="ECO:0000313" key="1">
    <source>
        <dbReference type="EMBL" id="QLQ82286.1"/>
    </source>
</evidence>
<dbReference type="PANTHER" id="PTHR13618">
    <property type="entry name" value="LEUCINE ZIPPER CONTAINING TRANSCRIPTION FACTOR LZF1"/>
    <property type="match status" value="1"/>
</dbReference>
<evidence type="ECO:0000313" key="2">
    <source>
        <dbReference type="Proteomes" id="UP000510647"/>
    </source>
</evidence>
<keyword evidence="2" id="KW-1185">Reference proteome</keyword>
<reference evidence="1 2" key="1">
    <citation type="submission" date="2020-06" db="EMBL/GenBank/DDBJ databases">
        <title>The yeast mating-type switching endonuclease HO is a domesticated member of an unorthodox homing genetic element family.</title>
        <authorList>
            <person name="Coughlan A.Y."/>
            <person name="Lombardi L."/>
            <person name="Braun-Galleani S."/>
            <person name="Martos A.R."/>
            <person name="Galeote V."/>
            <person name="Bigey F."/>
            <person name="Dequin S."/>
            <person name="Byrne K.P."/>
            <person name="Wolfe K.H."/>
        </authorList>
    </citation>
    <scope>NUCLEOTIDE SEQUENCE [LARGE SCALE GENOMIC DNA]</scope>
    <source>
        <strain evidence="1 2">CBS2947</strain>
    </source>
</reference>
<dbReference type="Proteomes" id="UP000510647">
    <property type="component" value="Chromosome 8"/>
</dbReference>
<dbReference type="GO" id="GO:0043291">
    <property type="term" value="C:RAVE complex"/>
    <property type="evidence" value="ECO:0007669"/>
    <property type="project" value="TreeGrafter"/>
</dbReference>
<sequence>MGSFELDEISTHSFIWYNLCSYRDQDIKRLLEVEMTTELYPNDYFGGPDDIDPVKEAVKERCWLIDEIIKPQLPNILDNVEKCLEMLRDDQVFKMPISSRSNDGGNGPSVKGVVTRQGRYLLDFKAIVKFPEFHKGKQVALRMNTGTKFLLSQVQTIESNLSRILRLLEELESVEEPEKFIQDMGKVLELLISSINVLQNPPRKLSFPDNNNYPMKQMFQDYRQICENSHYEISLEILLLKNELCIDFRNLEKVVKKPWCQVDRETGKSFSDRIKDKLTTNRSKNLESVLRENGVQIEEPTLINNLMMSTFNTETTTLSQAQNYLNRCVTFGGKVVIECDKLTMTTSDPFLISITTKLNALESTVSNFYTNLKV</sequence>
<dbReference type="EMBL" id="CP059274">
    <property type="protein sequence ID" value="QLQ82286.1"/>
    <property type="molecule type" value="Genomic_DNA"/>
</dbReference>
<organism evidence="1 2">
    <name type="scientific">Torulaspora globosa</name>
    <dbReference type="NCBI Taxonomy" id="48254"/>
    <lineage>
        <taxon>Eukaryota</taxon>
        <taxon>Fungi</taxon>
        <taxon>Dikarya</taxon>
        <taxon>Ascomycota</taxon>
        <taxon>Saccharomycotina</taxon>
        <taxon>Saccharomycetes</taxon>
        <taxon>Saccharomycetales</taxon>
        <taxon>Saccharomycetaceae</taxon>
        <taxon>Torulaspora</taxon>
    </lineage>
</organism>
<accession>A0A7H9I0C5</accession>
<dbReference type="Pfam" id="PF10259">
    <property type="entry name" value="Rogdi_lz"/>
    <property type="match status" value="1"/>
</dbReference>
<gene>
    <name evidence="1" type="ORF">HG537_0H00470</name>
</gene>